<gene>
    <name evidence="1" type="ORF">MGALLINA_03820</name>
</gene>
<name>A0A168RBR2_9BACT</name>
<dbReference type="Proteomes" id="UP000076983">
    <property type="component" value="Unassembled WGS sequence"/>
</dbReference>
<dbReference type="AlphaFoldDB" id="A0A168RBR2"/>
<organism evidence="1 2">
    <name type="scientific">Mycoplasmopsis gallinarum</name>
    <dbReference type="NCBI Taxonomy" id="29557"/>
    <lineage>
        <taxon>Bacteria</taxon>
        <taxon>Bacillati</taxon>
        <taxon>Mycoplasmatota</taxon>
        <taxon>Mycoplasmoidales</taxon>
        <taxon>Metamycoplasmataceae</taxon>
        <taxon>Mycoplasmopsis</taxon>
    </lineage>
</organism>
<proteinExistence type="predicted"/>
<dbReference type="PATRIC" id="fig|29557.3.peg.373"/>
<dbReference type="EMBL" id="LVLH01000035">
    <property type="protein sequence ID" value="OAB48813.1"/>
    <property type="molecule type" value="Genomic_DNA"/>
</dbReference>
<comment type="caution">
    <text evidence="1">The sequence shown here is derived from an EMBL/GenBank/DDBJ whole genome shotgun (WGS) entry which is preliminary data.</text>
</comment>
<reference evidence="1 2" key="1">
    <citation type="submission" date="2016-03" db="EMBL/GenBank/DDBJ databases">
        <title>Genome sequence of Mycoplasma gallinarum strain Mgn_IPT.</title>
        <authorList>
            <person name="Yacoub E."/>
            <person name="Sirand-Pugnet P."/>
            <person name="Barre A."/>
            <person name="Maurier F."/>
            <person name="Blanchard A."/>
            <person name="Ben Abdelmoumen B.M."/>
        </authorList>
    </citation>
    <scope>NUCLEOTIDE SEQUENCE [LARGE SCALE GENOMIC DNA]</scope>
    <source>
        <strain evidence="1 2">Mgn_IPT</strain>
    </source>
</reference>
<sequence>MIELANNQNLNLDQFWYLINQNSTKDKPVFKKIQKENDQYYLVTNLNKYQLNLNNFNYQYGNFDNDKNTYIWKENVNENTDLDVLFLNLFNPQSESFETYIKKLWSKDFFNKNQYKSIFDNLPNLQWIVFKALKSNLLSNPYKINSQNARKIGFFNSDFQKFIFKKELLMHLKAFKIVKNNQTLSQIEITNWNIDENNNLSFNIDFLDEKNQSMLSEAQKKLKIYLDDAFITENYYKYRDLATNEFLSLDKNLVNKNISFFTEFTNQPKLSLKNNIFNFLDFDSIMHPLKGYEYFNLNGFKFLIENYPELFYLTNVSDDFDYKFSNFEISNLLNDSYSIGKLNIEITNKNDGNKQILPWFTINFNLHHHIFEGFFISNELGLINDKPRNSENYFSYYSYPKNQDNSGLDANGNIIKPQFIDANDFMDENLIDIVNFLINQNINNLNLWKNKIMTDLSVEFVINYKDELAKKLELLLNQFILLYFIGDNQNKTLIKKVNVFIDPLNDYSFEKYGLGNLPISFSFIDENDNELLNLQNRQQIFLLSGFVGSNNEVRLQKELELKRTNNQNWKIEPLKNLTIPYLSKFNVN</sequence>
<evidence type="ECO:0000313" key="1">
    <source>
        <dbReference type="EMBL" id="OAB48813.1"/>
    </source>
</evidence>
<protein>
    <submittedName>
        <fullName evidence="1">Uncharacterized protein</fullName>
    </submittedName>
</protein>
<dbReference type="NCBIfam" id="NF045963">
    <property type="entry name" value="MAG3240_fam"/>
    <property type="match status" value="1"/>
</dbReference>
<accession>A0A168RBR2</accession>
<evidence type="ECO:0000313" key="2">
    <source>
        <dbReference type="Proteomes" id="UP000076983"/>
    </source>
</evidence>
<keyword evidence="2" id="KW-1185">Reference proteome</keyword>